<sequence length="229" mass="25554">MRATNSAGQTTDLSYQVFVLASTKQVLASDAPTYSFDGGLKERSESFKAGTSIYISSYQIRKSGNDVYILASPSSQAAVEGPNLDTWINVDSLSGSEDYNTTGQEATVMVASRAYDKNGKFTGKTYPVYSQISYLPTVHQINGKTYYKVLGKDEYVRVTNITGTPRVLTHNAYVYRSSYRRSKGYPKFYKNEKVITYGAAVKFKNGKKYYKISGCTATNKRYIKAVNFR</sequence>
<gene>
    <name evidence="3" type="ORF">QEJ78_00040</name>
    <name evidence="4" type="ORF">QEJ78_11730</name>
    <name evidence="2" type="ORF">SAMN02983011_02403</name>
</gene>
<feature type="domain" description="S-layer protein C-terminal" evidence="1">
    <location>
        <begin position="158"/>
        <end position="225"/>
    </location>
</feature>
<keyword evidence="5" id="KW-1185">Reference proteome</keyword>
<dbReference type="Proteomes" id="UP001242513">
    <property type="component" value="Plasmid unnamed2"/>
</dbReference>
<organism evidence="4 6">
    <name type="scientific">Lactobacillus kefiranofaciens</name>
    <dbReference type="NCBI Taxonomy" id="267818"/>
    <lineage>
        <taxon>Bacteria</taxon>
        <taxon>Bacillati</taxon>
        <taxon>Bacillota</taxon>
        <taxon>Bacilli</taxon>
        <taxon>Lactobacillales</taxon>
        <taxon>Lactobacillaceae</taxon>
        <taxon>Lactobacillus</taxon>
    </lineage>
</organism>
<dbReference type="EMBL" id="CP123736">
    <property type="protein sequence ID" value="WGO87005.1"/>
    <property type="molecule type" value="Genomic_DNA"/>
</dbReference>
<evidence type="ECO:0000313" key="5">
    <source>
        <dbReference type="Proteomes" id="UP000181860"/>
    </source>
</evidence>
<reference evidence="4" key="3">
    <citation type="submission" date="2023-04" db="EMBL/GenBank/DDBJ databases">
        <authorList>
            <person name="Wang Y."/>
        </authorList>
    </citation>
    <scope>NUCLEOTIDE SEQUENCE</scope>
    <source>
        <strain evidence="4">ZW18</strain>
        <plasmid evidence="4">unnamed2</plasmid>
    </source>
</reference>
<keyword evidence="4" id="KW-0614">Plasmid</keyword>
<geneLocation type="plasmid" evidence="4 6">
    <name>unnamed2</name>
</geneLocation>
<dbReference type="AlphaFoldDB" id="A0AAX3UH36"/>
<evidence type="ECO:0000259" key="1">
    <source>
        <dbReference type="Pfam" id="PF03217"/>
    </source>
</evidence>
<proteinExistence type="predicted"/>
<protein>
    <submittedName>
        <fullName evidence="4">SLAP domain-containing protein</fullName>
    </submittedName>
    <submittedName>
        <fullName evidence="2">Surface layer protein</fullName>
    </submittedName>
</protein>
<dbReference type="Proteomes" id="UP001242513">
    <property type="component" value="Chromosome"/>
</dbReference>
<dbReference type="EMBL" id="FMXC01000062">
    <property type="protein sequence ID" value="SDA72643.1"/>
    <property type="molecule type" value="Genomic_DNA"/>
</dbReference>
<reference evidence="2 5" key="1">
    <citation type="submission" date="2016-10" db="EMBL/GenBank/DDBJ databases">
        <authorList>
            <person name="Varghese N."/>
            <person name="Submissions S."/>
        </authorList>
    </citation>
    <scope>NUCLEOTIDE SEQUENCE [LARGE SCALE GENOMIC DNA]</scope>
    <source>
        <strain evidence="2 5">ATCC 43761</strain>
    </source>
</reference>
<dbReference type="RefSeq" id="WP_013854553.1">
    <property type="nucleotide sequence ID" value="NZ_CP123735.1"/>
</dbReference>
<dbReference type="Pfam" id="PF03217">
    <property type="entry name" value="SlpA"/>
    <property type="match status" value="1"/>
</dbReference>
<evidence type="ECO:0000313" key="6">
    <source>
        <dbReference type="Proteomes" id="UP001242513"/>
    </source>
</evidence>
<evidence type="ECO:0000313" key="2">
    <source>
        <dbReference type="EMBL" id="SDA72643.1"/>
    </source>
</evidence>
<dbReference type="Proteomes" id="UP000181860">
    <property type="component" value="Unassembled WGS sequence"/>
</dbReference>
<evidence type="ECO:0000313" key="4">
    <source>
        <dbReference type="EMBL" id="WGO87005.1"/>
    </source>
</evidence>
<accession>A0AAX3UH36</accession>
<name>A0AAX3UH36_9LACO</name>
<reference evidence="4" key="2">
    <citation type="journal article" date="2022" name="Food Funct.">
        <title>Lactobacillus kefiranofaciens ZW18 from Kefir enhances the anti-tumor effect of anti-programmed cell death 1 (PD-1) immunotherapy by modulating the gut microbiota.</title>
        <authorList>
            <person name="Zhao J."/>
            <person name="Wang Y."/>
            <person name="Wang J."/>
            <person name="Lv M."/>
            <person name="Zhou C."/>
            <person name="Jia L."/>
            <person name="Geng W."/>
        </authorList>
    </citation>
    <scope>NUCLEOTIDE SEQUENCE</scope>
    <source>
        <strain evidence="4">ZW18</strain>
    </source>
</reference>
<evidence type="ECO:0000313" key="3">
    <source>
        <dbReference type="EMBL" id="WGO85932.1"/>
    </source>
</evidence>
<dbReference type="InterPro" id="IPR024968">
    <property type="entry name" value="SlpA_C_lactobacillus"/>
</dbReference>
<dbReference type="EMBL" id="CP123735">
    <property type="protein sequence ID" value="WGO85932.1"/>
    <property type="molecule type" value="Genomic_DNA"/>
</dbReference>